<evidence type="ECO:0000313" key="2">
    <source>
        <dbReference type="EMBL" id="EGG23545.1"/>
    </source>
</evidence>
<organism evidence="2 3">
    <name type="scientific">Cavenderia fasciculata</name>
    <name type="common">Slime mold</name>
    <name type="synonym">Dictyostelium fasciculatum</name>
    <dbReference type="NCBI Taxonomy" id="261658"/>
    <lineage>
        <taxon>Eukaryota</taxon>
        <taxon>Amoebozoa</taxon>
        <taxon>Evosea</taxon>
        <taxon>Eumycetozoa</taxon>
        <taxon>Dictyostelia</taxon>
        <taxon>Acytosteliales</taxon>
        <taxon>Cavenderiaceae</taxon>
        <taxon>Cavenderia</taxon>
    </lineage>
</organism>
<name>F4PLZ1_CACFS</name>
<feature type="compositionally biased region" description="Low complexity" evidence="1">
    <location>
        <begin position="80"/>
        <end position="107"/>
    </location>
</feature>
<dbReference type="Proteomes" id="UP000007797">
    <property type="component" value="Unassembled WGS sequence"/>
</dbReference>
<accession>F4PLZ1</accession>
<keyword evidence="3" id="KW-1185">Reference proteome</keyword>
<evidence type="ECO:0000256" key="1">
    <source>
        <dbReference type="SAM" id="MobiDB-lite"/>
    </source>
</evidence>
<dbReference type="AlphaFoldDB" id="F4PLZ1"/>
<sequence>MNSVKRSLALSASFSLSSFKLNSHRSSTTIISPPSSSSSSSSIRYYTSSSSSEEPTSTKRTAQAKWLNFEALKRATLTRTTNEQTTSKQNNNNNRQHNYQQERQYNNAKQKREKIMDQKKTIMESFNPFRHILFLYVAYEIAKIDLEVVSGVIGYLLGLIKSDALSSGKLSLDVLPLTILLKDVFLSPPPTVQRTTMTTNYGTILDIIESLVVNHLATVKRIELAFVQQNPKMDQNVTEYGLLGVTAMCSHIVAKKLINPKEYSKMPIDKMVRLASAPQIPFAVRTYIIHSIVELATKGDAVVKIRLVNAGAIPLLEFMASFPSRYNRDYKHACRLLSRSGLANRKFLNQSNVVEQEFQIMTKYNNDNPKTDLFQGRWISTNSMLAYQSDFFVGLIYGTLKMMSFSGGIFTGVIGGIVLPTAIEEASRKYAFDKTPRVPGQTQPNWKDVLLVYSIYPAYLVAKIILKPLTTAWIAATLLSMFDNTCFVVHSKYNVNYYTKAPTINNIPKQQQQ</sequence>
<feature type="region of interest" description="Disordered" evidence="1">
    <location>
        <begin position="23"/>
        <end position="60"/>
    </location>
</feature>
<dbReference type="RefSeq" id="XP_004361396.1">
    <property type="nucleotide sequence ID" value="XM_004361339.1"/>
</dbReference>
<feature type="compositionally biased region" description="Low complexity" evidence="1">
    <location>
        <begin position="23"/>
        <end position="55"/>
    </location>
</feature>
<proteinExistence type="predicted"/>
<dbReference type="GeneID" id="14875561"/>
<dbReference type="KEGG" id="dfa:DFA_05678"/>
<feature type="region of interest" description="Disordered" evidence="1">
    <location>
        <begin position="77"/>
        <end position="112"/>
    </location>
</feature>
<dbReference type="EMBL" id="GL883008">
    <property type="protein sequence ID" value="EGG23545.1"/>
    <property type="molecule type" value="Genomic_DNA"/>
</dbReference>
<gene>
    <name evidence="2" type="ORF">DFA_05678</name>
</gene>
<reference evidence="3" key="1">
    <citation type="journal article" date="2011" name="Genome Res.">
        <title>Phylogeny-wide analysis of social amoeba genomes highlights ancient origins for complex intercellular communication.</title>
        <authorList>
            <person name="Heidel A.J."/>
            <person name="Lawal H.M."/>
            <person name="Felder M."/>
            <person name="Schilde C."/>
            <person name="Helps N.R."/>
            <person name="Tunggal B."/>
            <person name="Rivero F."/>
            <person name="John U."/>
            <person name="Schleicher M."/>
            <person name="Eichinger L."/>
            <person name="Platzer M."/>
            <person name="Noegel A.A."/>
            <person name="Schaap P."/>
            <person name="Gloeckner G."/>
        </authorList>
    </citation>
    <scope>NUCLEOTIDE SEQUENCE [LARGE SCALE GENOMIC DNA]</scope>
    <source>
        <strain evidence="3">SH3</strain>
    </source>
</reference>
<evidence type="ECO:0000313" key="3">
    <source>
        <dbReference type="Proteomes" id="UP000007797"/>
    </source>
</evidence>
<protein>
    <submittedName>
        <fullName evidence="2">Uncharacterized protein</fullName>
    </submittedName>
</protein>